<dbReference type="InterPro" id="IPR010930">
    <property type="entry name" value="Flg_bb/hook_C_dom"/>
</dbReference>
<dbReference type="SUPFAM" id="SSF117143">
    <property type="entry name" value="Flagellar hook protein flgE"/>
    <property type="match status" value="1"/>
</dbReference>
<dbReference type="PANTHER" id="PTHR30435:SF1">
    <property type="entry name" value="FLAGELLAR HOOK PROTEIN FLGE"/>
    <property type="match status" value="1"/>
</dbReference>
<dbReference type="InterPro" id="IPR001444">
    <property type="entry name" value="Flag_bb_rod_N"/>
</dbReference>
<evidence type="ECO:0000259" key="5">
    <source>
        <dbReference type="Pfam" id="PF00460"/>
    </source>
</evidence>
<comment type="similarity">
    <text evidence="2 4">Belongs to the flagella basal body rod proteins family.</text>
</comment>
<evidence type="ECO:0000256" key="2">
    <source>
        <dbReference type="ARBA" id="ARBA00009677"/>
    </source>
</evidence>
<organism evidence="8 9">
    <name type="scientific">Povalibacter uvarum</name>
    <dbReference type="NCBI Taxonomy" id="732238"/>
    <lineage>
        <taxon>Bacteria</taxon>
        <taxon>Pseudomonadati</taxon>
        <taxon>Pseudomonadota</taxon>
        <taxon>Gammaproteobacteria</taxon>
        <taxon>Steroidobacterales</taxon>
        <taxon>Steroidobacteraceae</taxon>
        <taxon>Povalibacter</taxon>
    </lineage>
</organism>
<dbReference type="GO" id="GO:0009425">
    <property type="term" value="C:bacterial-type flagellum basal body"/>
    <property type="evidence" value="ECO:0007669"/>
    <property type="project" value="UniProtKB-SubCell"/>
</dbReference>
<dbReference type="RefSeq" id="WP_184328994.1">
    <property type="nucleotide sequence ID" value="NZ_JACHHZ010000001.1"/>
</dbReference>
<dbReference type="GO" id="GO:0071978">
    <property type="term" value="P:bacterial-type flagellum-dependent swarming motility"/>
    <property type="evidence" value="ECO:0007669"/>
    <property type="project" value="TreeGrafter"/>
</dbReference>
<comment type="function">
    <text evidence="4">A flexible structure which links the flagellar filament to the drive apparatus in the basal body.</text>
</comment>
<dbReference type="EMBL" id="JACHHZ010000001">
    <property type="protein sequence ID" value="MBB6091178.1"/>
    <property type="molecule type" value="Genomic_DNA"/>
</dbReference>
<proteinExistence type="inferred from homology"/>
<evidence type="ECO:0000259" key="7">
    <source>
        <dbReference type="Pfam" id="PF22692"/>
    </source>
</evidence>
<dbReference type="InterPro" id="IPR037925">
    <property type="entry name" value="FlgE/F/G-like"/>
</dbReference>
<keyword evidence="9" id="KW-1185">Reference proteome</keyword>
<dbReference type="SUPFAM" id="SSF64518">
    <property type="entry name" value="Phase 1 flagellin"/>
    <property type="match status" value="1"/>
</dbReference>
<gene>
    <name evidence="8" type="ORF">HNQ60_000024</name>
</gene>
<comment type="subcellular location">
    <subcellularLocation>
        <location evidence="1 4">Bacterial flagellum basal body</location>
    </subcellularLocation>
</comment>
<comment type="caution">
    <text evidence="8">The sequence shown here is derived from an EMBL/GenBank/DDBJ whole genome shotgun (WGS) entry which is preliminary data.</text>
</comment>
<dbReference type="NCBIfam" id="TIGR03506">
    <property type="entry name" value="FlgEFG_subfam"/>
    <property type="match status" value="1"/>
</dbReference>
<keyword evidence="8" id="KW-0969">Cilium</keyword>
<sequence length="396" mass="42400">MIESIFVAVSGMRGHERALSVISNNVANMNTPGFRGSTVRFADVFHGSAGGSSQNGAGGQRAAGGGVDASRTLLDLRPGEASRTNRDLDVFLEGEGFFVVQEESGALRYTRAGSFDFNVDGELVVRGTKLKVMARGENGAIAPLTREGFRTSAPRATTTVRLDGILSNRGENGRTIEPLAIFDSRGVKHTLRLEIAIDPAAPAGLSRWDITVFEDDIEIGEGEVEFIGTGPSPGSSPVAITLDLQGVDPAEIDFDFESVMLLPETNAALSLAHQDGYGTGAIASEKFDEFGVLKITYTNEQTRDGPSLVLARINDQGGLVERGDALFEYRGTHPVDFRSAADDLKVRGRLLELSNVDLTQAFSELILMQRGYQASSQVISTANDMLQALLQMRAGQ</sequence>
<protein>
    <recommendedName>
        <fullName evidence="4">Flagellar hook protein FlgE</fullName>
    </recommendedName>
</protein>
<dbReference type="GO" id="GO:0009424">
    <property type="term" value="C:bacterial-type flagellum hook"/>
    <property type="evidence" value="ECO:0007669"/>
    <property type="project" value="TreeGrafter"/>
</dbReference>
<dbReference type="Pfam" id="PF06429">
    <property type="entry name" value="Flg_bbr_C"/>
    <property type="match status" value="1"/>
</dbReference>
<evidence type="ECO:0000259" key="6">
    <source>
        <dbReference type="Pfam" id="PF06429"/>
    </source>
</evidence>
<name>A0A841HFV3_9GAMM</name>
<dbReference type="InterPro" id="IPR053967">
    <property type="entry name" value="LlgE_F_G-like_D1"/>
</dbReference>
<keyword evidence="8" id="KW-0282">Flagellum</keyword>
<evidence type="ECO:0000256" key="1">
    <source>
        <dbReference type="ARBA" id="ARBA00004117"/>
    </source>
</evidence>
<dbReference type="InterPro" id="IPR020013">
    <property type="entry name" value="Flagellar_FlgE/F/G"/>
</dbReference>
<dbReference type="AlphaFoldDB" id="A0A841HFV3"/>
<keyword evidence="8" id="KW-0966">Cell projection</keyword>
<evidence type="ECO:0000256" key="3">
    <source>
        <dbReference type="ARBA" id="ARBA00023143"/>
    </source>
</evidence>
<feature type="domain" description="Flagellar basal body rod protein N-terminal" evidence="5">
    <location>
        <begin position="7"/>
        <end position="35"/>
    </location>
</feature>
<evidence type="ECO:0000313" key="8">
    <source>
        <dbReference type="EMBL" id="MBB6091178.1"/>
    </source>
</evidence>
<reference evidence="8 9" key="1">
    <citation type="submission" date="2020-08" db="EMBL/GenBank/DDBJ databases">
        <title>Genomic Encyclopedia of Type Strains, Phase IV (KMG-IV): sequencing the most valuable type-strain genomes for metagenomic binning, comparative biology and taxonomic classification.</title>
        <authorList>
            <person name="Goeker M."/>
        </authorList>
    </citation>
    <scope>NUCLEOTIDE SEQUENCE [LARGE SCALE GENOMIC DNA]</scope>
    <source>
        <strain evidence="8 9">DSM 26723</strain>
    </source>
</reference>
<evidence type="ECO:0000256" key="4">
    <source>
        <dbReference type="RuleBase" id="RU362116"/>
    </source>
</evidence>
<dbReference type="PANTHER" id="PTHR30435">
    <property type="entry name" value="FLAGELLAR PROTEIN"/>
    <property type="match status" value="1"/>
</dbReference>
<feature type="domain" description="Flagellar hook protein FlgE/F/G-like D1" evidence="7">
    <location>
        <begin position="92"/>
        <end position="125"/>
    </location>
</feature>
<accession>A0A841HFV3</accession>
<evidence type="ECO:0000313" key="9">
    <source>
        <dbReference type="Proteomes" id="UP000588068"/>
    </source>
</evidence>
<dbReference type="Proteomes" id="UP000588068">
    <property type="component" value="Unassembled WGS sequence"/>
</dbReference>
<dbReference type="GO" id="GO:0005829">
    <property type="term" value="C:cytosol"/>
    <property type="evidence" value="ECO:0007669"/>
    <property type="project" value="TreeGrafter"/>
</dbReference>
<dbReference type="Pfam" id="PF00460">
    <property type="entry name" value="Flg_bb_rod"/>
    <property type="match status" value="1"/>
</dbReference>
<keyword evidence="3 4" id="KW-0975">Bacterial flagellum</keyword>
<dbReference type="Pfam" id="PF22692">
    <property type="entry name" value="LlgE_F_G_D1"/>
    <property type="match status" value="1"/>
</dbReference>
<feature type="domain" description="Flagellar basal-body/hook protein C-terminal" evidence="6">
    <location>
        <begin position="351"/>
        <end position="392"/>
    </location>
</feature>